<evidence type="ECO:0000313" key="1">
    <source>
        <dbReference type="EMBL" id="RAK51604.1"/>
    </source>
</evidence>
<protein>
    <submittedName>
        <fullName evidence="1">Uncharacterized protein</fullName>
    </submittedName>
</protein>
<sequence length="95" mass="10893">MARRNTPHDPAKSTAGCLGKIGYQTRAEADAAKRRVIERRGESNRLNTYLCAVCGHFHLGRNPKDRTKELRRVPTHRADSYRNRFARYLQLLAGE</sequence>
<accession>A0A328ADX2</accession>
<gene>
    <name evidence="1" type="ORF">DJ017_17360</name>
</gene>
<dbReference type="OrthoDB" id="9182470at2"/>
<name>A0A328ADX2_9CAUL</name>
<comment type="caution">
    <text evidence="1">The sequence shown here is derived from an EMBL/GenBank/DDBJ whole genome shotgun (WGS) entry which is preliminary data.</text>
</comment>
<dbReference type="Proteomes" id="UP000249254">
    <property type="component" value="Unassembled WGS sequence"/>
</dbReference>
<keyword evidence="2" id="KW-1185">Reference proteome</keyword>
<organism evidence="1 2">
    <name type="scientific">Phenylobacterium soli</name>
    <dbReference type="NCBI Taxonomy" id="2170551"/>
    <lineage>
        <taxon>Bacteria</taxon>
        <taxon>Pseudomonadati</taxon>
        <taxon>Pseudomonadota</taxon>
        <taxon>Alphaproteobacteria</taxon>
        <taxon>Caulobacterales</taxon>
        <taxon>Caulobacteraceae</taxon>
        <taxon>Phenylobacterium</taxon>
    </lineage>
</organism>
<dbReference type="RefSeq" id="WP_111530166.1">
    <property type="nucleotide sequence ID" value="NZ_QFYQ01000002.1"/>
</dbReference>
<reference evidence="2" key="1">
    <citation type="submission" date="2018-05" db="EMBL/GenBank/DDBJ databases">
        <authorList>
            <person name="Li X."/>
        </authorList>
    </citation>
    <scope>NUCLEOTIDE SEQUENCE [LARGE SCALE GENOMIC DNA]</scope>
    <source>
        <strain evidence="2">LX32</strain>
    </source>
</reference>
<dbReference type="EMBL" id="QFYQ01000002">
    <property type="protein sequence ID" value="RAK51604.1"/>
    <property type="molecule type" value="Genomic_DNA"/>
</dbReference>
<evidence type="ECO:0000313" key="2">
    <source>
        <dbReference type="Proteomes" id="UP000249254"/>
    </source>
</evidence>
<dbReference type="AlphaFoldDB" id="A0A328ADX2"/>
<proteinExistence type="predicted"/>